<feature type="repeat" description="Solcar" evidence="8">
    <location>
        <begin position="140"/>
        <end position="214"/>
    </location>
</feature>
<comment type="subcellular location">
    <subcellularLocation>
        <location evidence="1">Membrane</location>
        <topology evidence="1">Multi-pass membrane protein</topology>
    </subcellularLocation>
</comment>
<evidence type="ECO:0000313" key="11">
    <source>
        <dbReference type="EMBL" id="KAG9319701.1"/>
    </source>
</evidence>
<name>A0A9P8CV85_MORAP</name>
<evidence type="ECO:0000256" key="4">
    <source>
        <dbReference type="ARBA" id="ARBA00022692"/>
    </source>
</evidence>
<dbReference type="Proteomes" id="UP000717515">
    <property type="component" value="Unassembled WGS sequence"/>
</dbReference>
<evidence type="ECO:0000256" key="7">
    <source>
        <dbReference type="ARBA" id="ARBA00023136"/>
    </source>
</evidence>
<proteinExistence type="inferred from homology"/>
<feature type="repeat" description="Solcar" evidence="8">
    <location>
        <begin position="229"/>
        <end position="317"/>
    </location>
</feature>
<dbReference type="PROSITE" id="PS50920">
    <property type="entry name" value="SOLCAR"/>
    <property type="match status" value="3"/>
</dbReference>
<keyword evidence="5" id="KW-0677">Repeat</keyword>
<keyword evidence="6" id="KW-1133">Transmembrane helix</keyword>
<keyword evidence="7 8" id="KW-0472">Membrane</keyword>
<dbReference type="InterPro" id="IPR050391">
    <property type="entry name" value="Mito_Metabolite_Transporter"/>
</dbReference>
<evidence type="ECO:0000256" key="6">
    <source>
        <dbReference type="ARBA" id="ARBA00022989"/>
    </source>
</evidence>
<dbReference type="AlphaFoldDB" id="A0A9P8CV85"/>
<comment type="similarity">
    <text evidence="2 9">Belongs to the mitochondrial carrier (TC 2.A.29) family.</text>
</comment>
<dbReference type="Pfam" id="PF00153">
    <property type="entry name" value="Mito_carr"/>
    <property type="match status" value="4"/>
</dbReference>
<dbReference type="Gene3D" id="1.50.40.10">
    <property type="entry name" value="Mitochondrial carrier domain"/>
    <property type="match status" value="2"/>
</dbReference>
<feature type="compositionally biased region" description="Polar residues" evidence="10">
    <location>
        <begin position="1"/>
        <end position="18"/>
    </location>
</feature>
<dbReference type="GO" id="GO:0016020">
    <property type="term" value="C:membrane"/>
    <property type="evidence" value="ECO:0007669"/>
    <property type="project" value="UniProtKB-SubCell"/>
</dbReference>
<dbReference type="SUPFAM" id="SSF103506">
    <property type="entry name" value="Mitochondrial carrier"/>
    <property type="match status" value="1"/>
</dbReference>
<evidence type="ECO:0000313" key="12">
    <source>
        <dbReference type="Proteomes" id="UP000717515"/>
    </source>
</evidence>
<evidence type="ECO:0000256" key="3">
    <source>
        <dbReference type="ARBA" id="ARBA00022448"/>
    </source>
</evidence>
<keyword evidence="3 9" id="KW-0813">Transport</keyword>
<organism evidence="11 12">
    <name type="scientific">Mortierella alpina</name>
    <name type="common">Oleaginous fungus</name>
    <name type="synonym">Mortierella renispora</name>
    <dbReference type="NCBI Taxonomy" id="64518"/>
    <lineage>
        <taxon>Eukaryota</taxon>
        <taxon>Fungi</taxon>
        <taxon>Fungi incertae sedis</taxon>
        <taxon>Mucoromycota</taxon>
        <taxon>Mortierellomycotina</taxon>
        <taxon>Mortierellomycetes</taxon>
        <taxon>Mortierellales</taxon>
        <taxon>Mortierellaceae</taxon>
        <taxon>Mortierella</taxon>
    </lineage>
</organism>
<keyword evidence="4 8" id="KW-0812">Transmembrane</keyword>
<dbReference type="InterPro" id="IPR018108">
    <property type="entry name" value="MCP_transmembrane"/>
</dbReference>
<feature type="repeat" description="Solcar" evidence="8">
    <location>
        <begin position="332"/>
        <end position="423"/>
    </location>
</feature>
<dbReference type="PANTHER" id="PTHR45618">
    <property type="entry name" value="MITOCHONDRIAL DICARBOXYLATE CARRIER-RELATED"/>
    <property type="match status" value="1"/>
</dbReference>
<evidence type="ECO:0000256" key="2">
    <source>
        <dbReference type="ARBA" id="ARBA00006375"/>
    </source>
</evidence>
<reference evidence="11" key="1">
    <citation type="submission" date="2021-07" db="EMBL/GenBank/DDBJ databases">
        <title>Draft genome of Mortierella alpina, strain LL118, isolated from an aspen leaf litter sample.</title>
        <authorList>
            <person name="Yang S."/>
            <person name="Vinatzer B.A."/>
        </authorList>
    </citation>
    <scope>NUCLEOTIDE SEQUENCE</scope>
    <source>
        <strain evidence="11">LL118</strain>
    </source>
</reference>
<dbReference type="EMBL" id="JAIFTL010000394">
    <property type="protein sequence ID" value="KAG9319701.1"/>
    <property type="molecule type" value="Genomic_DNA"/>
</dbReference>
<dbReference type="InterPro" id="IPR023395">
    <property type="entry name" value="MCP_dom_sf"/>
</dbReference>
<accession>A0A9P8CV85</accession>
<evidence type="ECO:0000256" key="8">
    <source>
        <dbReference type="PROSITE-ProRule" id="PRU00282"/>
    </source>
</evidence>
<evidence type="ECO:0000256" key="5">
    <source>
        <dbReference type="ARBA" id="ARBA00022737"/>
    </source>
</evidence>
<gene>
    <name evidence="11" type="ORF">KVV02_007001</name>
</gene>
<feature type="region of interest" description="Disordered" evidence="10">
    <location>
        <begin position="1"/>
        <end position="29"/>
    </location>
</feature>
<comment type="caution">
    <text evidence="11">The sequence shown here is derived from an EMBL/GenBank/DDBJ whole genome shotgun (WGS) entry which is preliminary data.</text>
</comment>
<evidence type="ECO:0000256" key="9">
    <source>
        <dbReference type="RuleBase" id="RU000488"/>
    </source>
</evidence>
<sequence length="429" mass="46331">MQAQENQRPGQAKDNSPRSAVVADSSSNSLNHLSSAARTDRHVWTPSQELAAKLVFGGLGCMIAVVFTHPVDVIKTRLQLQGEAVALTQPHPPVSSSSSVSSIRRTNPTWIHPAPLSSGPHIATSASMHVSNTIIPHRDAGLLVHDTVQVAAATSTASAKAATSTRTLRLAPLLREILRTEGPRVFVAGLAPAVLRESIYSTIRFGSYDLFKGIYSGMGSAGLRRGEETSTLIKLFSGLTSGMVGSVIANPTDLIKVRMQAFWPSGKPRYASITDACRSIFVEEGIQGLWRGVGPTAARAMVVTASQLASYDTTKHWLLKLKDSDHQARFKEGYLVHFCASTVAGLVCSIATSPIDTVKVRYMNQQFNALGHGALYRSALDCAVKTIQREGPLALYKGFSMCWLRLGPHTMLSLMIFEKLRSWVGLNPV</sequence>
<evidence type="ECO:0000256" key="10">
    <source>
        <dbReference type="SAM" id="MobiDB-lite"/>
    </source>
</evidence>
<protein>
    <submittedName>
        <fullName evidence="11">Uncharacterized protein</fullName>
    </submittedName>
</protein>
<evidence type="ECO:0000256" key="1">
    <source>
        <dbReference type="ARBA" id="ARBA00004141"/>
    </source>
</evidence>